<proteinExistence type="predicted"/>
<feature type="domain" description="DUF7455" evidence="1">
    <location>
        <begin position="51"/>
        <end position="97"/>
    </location>
</feature>
<dbReference type="InterPro" id="IPR055878">
    <property type="entry name" value="DUF7455"/>
</dbReference>
<sequence length="105" mass="11780">MELLFHIGPLTGVVWAEEAFIQATLLTEVHIMTLVETTLEQPLQEETPRELTLRDRCDSCGAAARVIATFSTGELMFCGHHARLHDKVLESKAVHLVKPKDGKDW</sequence>
<reference evidence="2" key="1">
    <citation type="submission" date="2020-05" db="EMBL/GenBank/DDBJ databases">
        <authorList>
            <person name="Chiriac C."/>
            <person name="Salcher M."/>
            <person name="Ghai R."/>
            <person name="Kavagutti S V."/>
        </authorList>
    </citation>
    <scope>NUCLEOTIDE SEQUENCE</scope>
</reference>
<accession>A0A6J5PTR4</accession>
<protein>
    <recommendedName>
        <fullName evidence="1">DUF7455 domain-containing protein</fullName>
    </recommendedName>
</protein>
<dbReference type="EMBL" id="LR796920">
    <property type="protein sequence ID" value="CAB4175153.1"/>
    <property type="molecule type" value="Genomic_DNA"/>
</dbReference>
<dbReference type="EMBL" id="LR797127">
    <property type="protein sequence ID" value="CAB4188740.1"/>
    <property type="molecule type" value="Genomic_DNA"/>
</dbReference>
<dbReference type="Pfam" id="PF24254">
    <property type="entry name" value="DUF7455"/>
    <property type="match status" value="1"/>
</dbReference>
<evidence type="ECO:0000313" key="2">
    <source>
        <dbReference type="EMBL" id="CAB4175153.1"/>
    </source>
</evidence>
<dbReference type="EMBL" id="LR796984">
    <property type="protein sequence ID" value="CAB4179909.1"/>
    <property type="molecule type" value="Genomic_DNA"/>
</dbReference>
<organism evidence="2">
    <name type="scientific">uncultured Caudovirales phage</name>
    <dbReference type="NCBI Taxonomy" id="2100421"/>
    <lineage>
        <taxon>Viruses</taxon>
        <taxon>Duplodnaviria</taxon>
        <taxon>Heunggongvirae</taxon>
        <taxon>Uroviricota</taxon>
        <taxon>Caudoviricetes</taxon>
        <taxon>Peduoviridae</taxon>
        <taxon>Maltschvirus</taxon>
        <taxon>Maltschvirus maltsch</taxon>
    </lineage>
</organism>
<evidence type="ECO:0000313" key="3">
    <source>
        <dbReference type="EMBL" id="CAB4179909.1"/>
    </source>
</evidence>
<evidence type="ECO:0000259" key="1">
    <source>
        <dbReference type="Pfam" id="PF24254"/>
    </source>
</evidence>
<evidence type="ECO:0000313" key="4">
    <source>
        <dbReference type="EMBL" id="CAB4188740.1"/>
    </source>
</evidence>
<gene>
    <name evidence="3" type="ORF">UFOVP1035_116</name>
    <name evidence="4" type="ORF">UFOVP1181_75</name>
    <name evidence="2" type="ORF">UFOVP965_120</name>
</gene>
<name>A0A6J5PTR4_9CAUD</name>